<accession>A0A0F9MI36</accession>
<dbReference type="AlphaFoldDB" id="A0A0F9MI36"/>
<sequence length="365" mass="42146">MGLKTFWTDEHGCKDLEFTLYIEDRLEKITSFSNKIATAIPKIREILKDDITDLKHNRIKPYPNLVGIDGSNTITKLDPYVTTFSVNAVAYLQFKSEKAPARFLKSFEVADIPASNFSPLYMYLKRDILEMHTLLKVTDTVNPDIIFMDGSINSQAIWNARVEQLKYSPYVNPNMAIELYSSTFTNPDGIWSKVIKRLKSSRTVWLPKRIVGKSFVSRLQKTHPNLEIPHEATNEIFSLILRPNELLGPIPFEKWVQTSTATARRFVKDINTVYYKPPFHTASTIKLEFHKNFIKDLPQILTTIRNEYSVYNRQISPILWAHTIAKNENLDVSGLDLAVKRLAITNCKDPTLRNIIQTRFSNHFY</sequence>
<organism evidence="1">
    <name type="scientific">marine sediment metagenome</name>
    <dbReference type="NCBI Taxonomy" id="412755"/>
    <lineage>
        <taxon>unclassified sequences</taxon>
        <taxon>metagenomes</taxon>
        <taxon>ecological metagenomes</taxon>
    </lineage>
</organism>
<name>A0A0F9MI36_9ZZZZ</name>
<dbReference type="EMBL" id="LAZR01008827">
    <property type="protein sequence ID" value="KKM76335.1"/>
    <property type="molecule type" value="Genomic_DNA"/>
</dbReference>
<evidence type="ECO:0000313" key="1">
    <source>
        <dbReference type="EMBL" id="KKM76335.1"/>
    </source>
</evidence>
<protein>
    <recommendedName>
        <fullName evidence="2">NurA domain-containing protein</fullName>
    </recommendedName>
</protein>
<proteinExistence type="predicted"/>
<reference evidence="1" key="1">
    <citation type="journal article" date="2015" name="Nature">
        <title>Complex archaea that bridge the gap between prokaryotes and eukaryotes.</title>
        <authorList>
            <person name="Spang A."/>
            <person name="Saw J.H."/>
            <person name="Jorgensen S.L."/>
            <person name="Zaremba-Niedzwiedzka K."/>
            <person name="Martijn J."/>
            <person name="Lind A.E."/>
            <person name="van Eijk R."/>
            <person name="Schleper C."/>
            <person name="Guy L."/>
            <person name="Ettema T.J."/>
        </authorList>
    </citation>
    <scope>NUCLEOTIDE SEQUENCE</scope>
</reference>
<gene>
    <name evidence="1" type="ORF">LCGC14_1381140</name>
</gene>
<comment type="caution">
    <text evidence="1">The sequence shown here is derived from an EMBL/GenBank/DDBJ whole genome shotgun (WGS) entry which is preliminary data.</text>
</comment>
<evidence type="ECO:0008006" key="2">
    <source>
        <dbReference type="Google" id="ProtNLM"/>
    </source>
</evidence>